<dbReference type="SMART" id="SM00236">
    <property type="entry name" value="fCBD"/>
    <property type="match status" value="1"/>
</dbReference>
<comment type="caution">
    <text evidence="10">The sequence shown here is derived from an EMBL/GenBank/DDBJ whole genome shotgun (WGS) entry which is preliminary data.</text>
</comment>
<keyword evidence="3" id="KW-0378">Hydrolase</keyword>
<keyword evidence="11" id="KW-1185">Reference proteome</keyword>
<evidence type="ECO:0000256" key="7">
    <source>
        <dbReference type="SAM" id="SignalP"/>
    </source>
</evidence>
<feature type="domain" description="GH10" evidence="9">
    <location>
        <begin position="100"/>
        <end position="202"/>
    </location>
</feature>
<dbReference type="SUPFAM" id="SSF57180">
    <property type="entry name" value="Cellulose-binding domain"/>
    <property type="match status" value="1"/>
</dbReference>
<evidence type="ECO:0000259" key="9">
    <source>
        <dbReference type="PROSITE" id="PS51760"/>
    </source>
</evidence>
<protein>
    <recommendedName>
        <fullName evidence="12">Endo-1,4-beta-xylanase</fullName>
    </recommendedName>
</protein>
<dbReference type="PANTHER" id="PTHR31490:SF76">
    <property type="entry name" value="ENDO-1,4-BETA-XYLANASE C"/>
    <property type="match status" value="1"/>
</dbReference>
<dbReference type="GO" id="GO:0000272">
    <property type="term" value="P:polysaccharide catabolic process"/>
    <property type="evidence" value="ECO:0007669"/>
    <property type="project" value="UniProtKB-KW"/>
</dbReference>
<dbReference type="PANTHER" id="PTHR31490">
    <property type="entry name" value="GLYCOSYL HYDROLASE"/>
    <property type="match status" value="1"/>
</dbReference>
<evidence type="ECO:0000256" key="2">
    <source>
        <dbReference type="ARBA" id="ARBA00022729"/>
    </source>
</evidence>
<dbReference type="InterPro" id="IPR035971">
    <property type="entry name" value="CBD_sf"/>
</dbReference>
<evidence type="ECO:0000256" key="5">
    <source>
        <dbReference type="ARBA" id="ARBA00023295"/>
    </source>
</evidence>
<reference evidence="10 11" key="1">
    <citation type="journal article" date="2020" name="ISME J.">
        <title>Uncovering the hidden diversity of litter-decomposition mechanisms in mushroom-forming fungi.</title>
        <authorList>
            <person name="Floudas D."/>
            <person name="Bentzer J."/>
            <person name="Ahren D."/>
            <person name="Johansson T."/>
            <person name="Persson P."/>
            <person name="Tunlid A."/>
        </authorList>
    </citation>
    <scope>NUCLEOTIDE SEQUENCE [LARGE SCALE GENOMIC DNA]</scope>
    <source>
        <strain evidence="10 11">CBS 101986</strain>
    </source>
</reference>
<dbReference type="Gene3D" id="3.20.20.80">
    <property type="entry name" value="Glycosidases"/>
    <property type="match status" value="1"/>
</dbReference>
<evidence type="ECO:0000313" key="11">
    <source>
        <dbReference type="Proteomes" id="UP000567179"/>
    </source>
</evidence>
<dbReference type="Proteomes" id="UP000567179">
    <property type="component" value="Unassembled WGS sequence"/>
</dbReference>
<feature type="domain" description="CBM1" evidence="8">
    <location>
        <begin position="19"/>
        <end position="55"/>
    </location>
</feature>
<dbReference type="OrthoDB" id="3055998at2759"/>
<dbReference type="InterPro" id="IPR017853">
    <property type="entry name" value="GH"/>
</dbReference>
<gene>
    <name evidence="10" type="ORF">D9619_007940</name>
</gene>
<sequence>MMSKLLAFVTLSVVVRHAASVAVYGQCGGQGYSGSTTCDSGSKCVYSNPYYSQCLPGTATSSAPPTSTSTGGSSSSGSGLNAKFASHGKKFFGTCADQGDLNISNLAALIKSDFGALTPENSMKWDATEPTQNKFSFTGSDYLVNWAASNGKMVRGHTLVWHNQLPSWVQGITNPSTLTSVIQNHIANVAGRYKGKLYCEIC</sequence>
<dbReference type="AlphaFoldDB" id="A0A8H5AU02"/>
<dbReference type="GO" id="GO:0031176">
    <property type="term" value="F:endo-1,4-beta-xylanase activity"/>
    <property type="evidence" value="ECO:0007669"/>
    <property type="project" value="UniProtKB-ARBA"/>
</dbReference>
<evidence type="ECO:0000313" key="10">
    <source>
        <dbReference type="EMBL" id="KAF5310967.1"/>
    </source>
</evidence>
<accession>A0A8H5AU02</accession>
<keyword evidence="4" id="KW-0119">Carbohydrate metabolism</keyword>
<evidence type="ECO:0000256" key="4">
    <source>
        <dbReference type="ARBA" id="ARBA00023277"/>
    </source>
</evidence>
<dbReference type="Pfam" id="PF00331">
    <property type="entry name" value="Glyco_hydro_10"/>
    <property type="match status" value="1"/>
</dbReference>
<dbReference type="EMBL" id="JAACJJ010000057">
    <property type="protein sequence ID" value="KAF5310967.1"/>
    <property type="molecule type" value="Genomic_DNA"/>
</dbReference>
<dbReference type="InterPro" id="IPR001000">
    <property type="entry name" value="GH10_dom"/>
</dbReference>
<proteinExistence type="inferred from homology"/>
<keyword evidence="5" id="KW-0326">Glycosidase</keyword>
<dbReference type="PROSITE" id="PS51760">
    <property type="entry name" value="GH10_2"/>
    <property type="match status" value="1"/>
</dbReference>
<evidence type="ECO:0000256" key="6">
    <source>
        <dbReference type="ARBA" id="ARBA00023326"/>
    </source>
</evidence>
<dbReference type="InterPro" id="IPR044846">
    <property type="entry name" value="GH10"/>
</dbReference>
<evidence type="ECO:0000256" key="1">
    <source>
        <dbReference type="ARBA" id="ARBA00007495"/>
    </source>
</evidence>
<evidence type="ECO:0000256" key="3">
    <source>
        <dbReference type="ARBA" id="ARBA00022801"/>
    </source>
</evidence>
<evidence type="ECO:0000259" key="8">
    <source>
        <dbReference type="PROSITE" id="PS51164"/>
    </source>
</evidence>
<dbReference type="PROSITE" id="PS51164">
    <property type="entry name" value="CBM1_2"/>
    <property type="match status" value="1"/>
</dbReference>
<feature type="signal peptide" evidence="7">
    <location>
        <begin position="1"/>
        <end position="20"/>
    </location>
</feature>
<keyword evidence="6" id="KW-0624">Polysaccharide degradation</keyword>
<dbReference type="Pfam" id="PF00734">
    <property type="entry name" value="CBM_1"/>
    <property type="match status" value="1"/>
</dbReference>
<name>A0A8H5AU02_9AGAR</name>
<dbReference type="GO" id="GO:0030248">
    <property type="term" value="F:cellulose binding"/>
    <property type="evidence" value="ECO:0007669"/>
    <property type="project" value="InterPro"/>
</dbReference>
<feature type="chain" id="PRO_5034949145" description="Endo-1,4-beta-xylanase" evidence="7">
    <location>
        <begin position="21"/>
        <end position="202"/>
    </location>
</feature>
<dbReference type="SUPFAM" id="SSF51445">
    <property type="entry name" value="(Trans)glycosidases"/>
    <property type="match status" value="1"/>
</dbReference>
<comment type="similarity">
    <text evidence="1">Belongs to the glycosyl hydrolase 10 (cellulase F) family.</text>
</comment>
<evidence type="ECO:0008006" key="12">
    <source>
        <dbReference type="Google" id="ProtNLM"/>
    </source>
</evidence>
<dbReference type="InterPro" id="IPR000254">
    <property type="entry name" value="CBD"/>
</dbReference>
<organism evidence="10 11">
    <name type="scientific">Psilocybe cf. subviscida</name>
    <dbReference type="NCBI Taxonomy" id="2480587"/>
    <lineage>
        <taxon>Eukaryota</taxon>
        <taxon>Fungi</taxon>
        <taxon>Dikarya</taxon>
        <taxon>Basidiomycota</taxon>
        <taxon>Agaricomycotina</taxon>
        <taxon>Agaricomycetes</taxon>
        <taxon>Agaricomycetidae</taxon>
        <taxon>Agaricales</taxon>
        <taxon>Agaricineae</taxon>
        <taxon>Strophariaceae</taxon>
        <taxon>Psilocybe</taxon>
    </lineage>
</organism>
<dbReference type="PROSITE" id="PS00562">
    <property type="entry name" value="CBM1_1"/>
    <property type="match status" value="1"/>
</dbReference>
<dbReference type="GO" id="GO:0005576">
    <property type="term" value="C:extracellular region"/>
    <property type="evidence" value="ECO:0007669"/>
    <property type="project" value="InterPro"/>
</dbReference>
<keyword evidence="2 7" id="KW-0732">Signal</keyword>